<keyword evidence="3" id="KW-1185">Reference proteome</keyword>
<dbReference type="InterPro" id="IPR027443">
    <property type="entry name" value="IPNS-like_sf"/>
</dbReference>
<dbReference type="Pfam" id="PF07350">
    <property type="entry name" value="Gig2-like"/>
    <property type="match status" value="1"/>
</dbReference>
<accession>A0A9N8EWY4</accession>
<evidence type="ECO:0000256" key="1">
    <source>
        <dbReference type="SAM" id="MobiDB-lite"/>
    </source>
</evidence>
<sequence length="506" mass="57440">MSDQQTTVATNSSTVAVDDKTLIAETKAELKAHLPLDFEETVWKDVLERVQVRAKEIQSLGSAAIPQVHISKLQQNPSHDDPEMLLLREEIHRAGVVVIRGVFDQAQVEQWNQDLQEYIHKNDYIQVAAAARNNGQDNIEQYFSSSTGNGDDDAQKPPQMYDVYWSKAQVQARQHPNLKVARDYLNQLWRYNNMHDNNNNNNNNNASEQENDAETTEQKKETEWFFDPTQQIEYCDRVRMRQPGDDTLGLAPHLDAGSIERWVERQGYQKVYQRLFVRQGQQQQHDPWDGEHRVKAREFPAPNVCTAFRTWQGWTALTRQGPGDGTLQVVPMLPEAIAYIMLRPLLSDVPDDDLCGARRAASLPILPTWHAPLLDGLVSIPTVEPGDAVWWHPDVVHAVESEHSGDGYSNVLYMGAAPLCDKNARYLQRQREHFQQHGKTPPDFCQGGIEVGFTTQKATPDDLSDLGRLQMGFSTAWSTSSAAMDEKDEGRCQLWEKASRLLFLDA</sequence>
<dbReference type="InterPro" id="IPR010856">
    <property type="entry name" value="Gig2-like"/>
</dbReference>
<dbReference type="SUPFAM" id="SSF51197">
    <property type="entry name" value="Clavaminate synthase-like"/>
    <property type="match status" value="1"/>
</dbReference>
<organism evidence="2 3">
    <name type="scientific">Seminavis robusta</name>
    <dbReference type="NCBI Taxonomy" id="568900"/>
    <lineage>
        <taxon>Eukaryota</taxon>
        <taxon>Sar</taxon>
        <taxon>Stramenopiles</taxon>
        <taxon>Ochrophyta</taxon>
        <taxon>Bacillariophyta</taxon>
        <taxon>Bacillariophyceae</taxon>
        <taxon>Bacillariophycidae</taxon>
        <taxon>Naviculales</taxon>
        <taxon>Naviculaceae</taxon>
        <taxon>Seminavis</taxon>
    </lineage>
</organism>
<dbReference type="OrthoDB" id="8249012at2759"/>
<evidence type="ECO:0000313" key="2">
    <source>
        <dbReference type="EMBL" id="CAB9527484.1"/>
    </source>
</evidence>
<comment type="caution">
    <text evidence="2">The sequence shown here is derived from an EMBL/GenBank/DDBJ whole genome shotgun (WGS) entry which is preliminary data.</text>
</comment>
<evidence type="ECO:0008006" key="4">
    <source>
        <dbReference type="Google" id="ProtNLM"/>
    </source>
</evidence>
<gene>
    <name evidence="2" type="ORF">SEMRO_2005_G310510.1</name>
</gene>
<evidence type="ECO:0000313" key="3">
    <source>
        <dbReference type="Proteomes" id="UP001153069"/>
    </source>
</evidence>
<feature type="compositionally biased region" description="Low complexity" evidence="1">
    <location>
        <begin position="192"/>
        <end position="205"/>
    </location>
</feature>
<dbReference type="AlphaFoldDB" id="A0A9N8EWY4"/>
<feature type="region of interest" description="Disordered" evidence="1">
    <location>
        <begin position="192"/>
        <end position="222"/>
    </location>
</feature>
<reference evidence="2" key="1">
    <citation type="submission" date="2020-06" db="EMBL/GenBank/DDBJ databases">
        <authorList>
            <consortium name="Plant Systems Biology data submission"/>
        </authorList>
    </citation>
    <scope>NUCLEOTIDE SEQUENCE</scope>
    <source>
        <strain evidence="2">D6</strain>
    </source>
</reference>
<dbReference type="Proteomes" id="UP001153069">
    <property type="component" value="Unassembled WGS sequence"/>
</dbReference>
<dbReference type="PANTHER" id="PTHR30613">
    <property type="entry name" value="UNCHARACTERIZED PROTEIN YBIU-RELATED"/>
    <property type="match status" value="1"/>
</dbReference>
<dbReference type="Gene3D" id="2.60.120.330">
    <property type="entry name" value="B-lactam Antibiotic, Isopenicillin N Synthase, Chain"/>
    <property type="match status" value="1"/>
</dbReference>
<proteinExistence type="predicted"/>
<name>A0A9N8EWY4_9STRA</name>
<dbReference type="PANTHER" id="PTHR30613:SF1">
    <property type="entry name" value="DUF1479 DOMAIN PROTEIN (AFU_ORTHOLOGUE AFUA_5G09280)"/>
    <property type="match status" value="1"/>
</dbReference>
<feature type="compositionally biased region" description="Polar residues" evidence="1">
    <location>
        <begin position="139"/>
        <end position="149"/>
    </location>
</feature>
<feature type="region of interest" description="Disordered" evidence="1">
    <location>
        <begin position="139"/>
        <end position="158"/>
    </location>
</feature>
<dbReference type="EMBL" id="CAICTM010002003">
    <property type="protein sequence ID" value="CAB9527484.1"/>
    <property type="molecule type" value="Genomic_DNA"/>
</dbReference>
<protein>
    <recommendedName>
        <fullName evidence="4">DUF1479-domain-containing protein</fullName>
    </recommendedName>
</protein>